<keyword evidence="4" id="KW-1185">Reference proteome</keyword>
<feature type="signal peptide" evidence="2">
    <location>
        <begin position="1"/>
        <end position="22"/>
    </location>
</feature>
<dbReference type="AlphaFoldDB" id="A0A7X1B326"/>
<gene>
    <name evidence="3" type="ORF">H5P27_01590</name>
</gene>
<proteinExistence type="predicted"/>
<comment type="caution">
    <text evidence="3">The sequence shown here is derived from an EMBL/GenBank/DDBJ whole genome shotgun (WGS) entry which is preliminary data.</text>
</comment>
<reference evidence="3 4" key="1">
    <citation type="submission" date="2020-07" db="EMBL/GenBank/DDBJ databases">
        <authorList>
            <person name="Feng X."/>
        </authorList>
    </citation>
    <scope>NUCLEOTIDE SEQUENCE [LARGE SCALE GENOMIC DNA]</scope>
    <source>
        <strain evidence="3 4">JCM23202</strain>
    </source>
</reference>
<feature type="compositionally biased region" description="Basic and acidic residues" evidence="1">
    <location>
        <begin position="156"/>
        <end position="166"/>
    </location>
</feature>
<evidence type="ECO:0000313" key="3">
    <source>
        <dbReference type="EMBL" id="MBC2604741.1"/>
    </source>
</evidence>
<dbReference type="RefSeq" id="WP_185658629.1">
    <property type="nucleotide sequence ID" value="NZ_CAWPOO010000001.1"/>
</dbReference>
<name>A0A7X1B326_9BACT</name>
<evidence type="ECO:0000256" key="2">
    <source>
        <dbReference type="SAM" id="SignalP"/>
    </source>
</evidence>
<dbReference type="Proteomes" id="UP000526501">
    <property type="component" value="Unassembled WGS sequence"/>
</dbReference>
<protein>
    <submittedName>
        <fullName evidence="3">Uncharacterized protein</fullName>
    </submittedName>
</protein>
<organism evidence="3 4">
    <name type="scientific">Pelagicoccus albus</name>
    <dbReference type="NCBI Taxonomy" id="415222"/>
    <lineage>
        <taxon>Bacteria</taxon>
        <taxon>Pseudomonadati</taxon>
        <taxon>Verrucomicrobiota</taxon>
        <taxon>Opitutia</taxon>
        <taxon>Puniceicoccales</taxon>
        <taxon>Pelagicoccaceae</taxon>
        <taxon>Pelagicoccus</taxon>
    </lineage>
</organism>
<feature type="chain" id="PRO_5031283322" evidence="2">
    <location>
        <begin position="23"/>
        <end position="440"/>
    </location>
</feature>
<evidence type="ECO:0000256" key="1">
    <source>
        <dbReference type="SAM" id="MobiDB-lite"/>
    </source>
</evidence>
<evidence type="ECO:0000313" key="4">
    <source>
        <dbReference type="Proteomes" id="UP000526501"/>
    </source>
</evidence>
<sequence length="440" mass="49255">MIFRKIAAVLSVAFLAAPHSQATQSEPVEGAPIFFARDLLSGIQLRTDTYRVSPLVEVKDFEYEFSISSKYGNFKPRGVEELKGRLREIEAIGRLSEVSQSEAFTKTLSNSFTEPVSTTLGVARRPISSVTGLPGGIVRYFGGKLYQVQRGGGKAMEKVRDFRSKEEEPDESELDEPEEKKKREIGKSAGKLSRKHLGHDSSKRKWARELGVDPYSDNQALQDALGRIAWASSLGGFAGDFVVPSSEVFSYAGKARQLVWDRPAYQIEREIMDLLKKYGVEKNLIVAFRDCPTFSLTEKLQLTLAFQNFNTPSSIRFLVEYALLAESEEDAALFLSTVDLLVVYIRDAGEIISIGEKRGMIRARSREGYEIYPLAVDYLHWTPLVYDALLSPELESEKREIWVSGIVSPVAKSRLRLNGWEVFDQIEPVGSGQSEQSASR</sequence>
<accession>A0A7X1B326</accession>
<keyword evidence="2" id="KW-0732">Signal</keyword>
<feature type="compositionally biased region" description="Acidic residues" evidence="1">
    <location>
        <begin position="167"/>
        <end position="177"/>
    </location>
</feature>
<feature type="region of interest" description="Disordered" evidence="1">
    <location>
        <begin position="156"/>
        <end position="200"/>
    </location>
</feature>
<dbReference type="EMBL" id="JACHVC010000001">
    <property type="protein sequence ID" value="MBC2604741.1"/>
    <property type="molecule type" value="Genomic_DNA"/>
</dbReference>